<dbReference type="InterPro" id="IPR036477">
    <property type="entry name" value="Formyl_transf_N_sf"/>
</dbReference>
<dbReference type="InterPro" id="IPR041711">
    <property type="entry name" value="Met-tRNA-FMT_N"/>
</dbReference>
<dbReference type="GO" id="GO:0004479">
    <property type="term" value="F:methionyl-tRNA formyltransferase activity"/>
    <property type="evidence" value="ECO:0007669"/>
    <property type="project" value="UniProtKB-UniRule"/>
</dbReference>
<feature type="domain" description="Formyl transferase N-terminal" evidence="6">
    <location>
        <begin position="11"/>
        <end position="187"/>
    </location>
</feature>
<dbReference type="PANTHER" id="PTHR11138:SF5">
    <property type="entry name" value="METHIONYL-TRNA FORMYLTRANSFERASE, MITOCHONDRIAL"/>
    <property type="match status" value="1"/>
</dbReference>
<reference evidence="8 9" key="1">
    <citation type="journal article" date="2016" name="Nat. Commun.">
        <title>Thousands of microbial genomes shed light on interconnected biogeochemical processes in an aquifer system.</title>
        <authorList>
            <person name="Anantharaman K."/>
            <person name="Brown C.T."/>
            <person name="Hug L.A."/>
            <person name="Sharon I."/>
            <person name="Castelle C.J."/>
            <person name="Probst A.J."/>
            <person name="Thomas B.C."/>
            <person name="Singh A."/>
            <person name="Wilkins M.J."/>
            <person name="Karaoz U."/>
            <person name="Brodie E.L."/>
            <person name="Williams K.H."/>
            <person name="Hubbard S.S."/>
            <person name="Banfield J.F."/>
        </authorList>
    </citation>
    <scope>NUCLEOTIDE SEQUENCE [LARGE SCALE GENOMIC DNA]</scope>
</reference>
<evidence type="ECO:0000259" key="7">
    <source>
        <dbReference type="Pfam" id="PF02911"/>
    </source>
</evidence>
<proteinExistence type="inferred from homology"/>
<dbReference type="InterPro" id="IPR044135">
    <property type="entry name" value="Met-tRNA-FMT_C"/>
</dbReference>
<sequence length="315" mass="34454">MTSDRKIRLAFWGTAPFAVPLLRSLALDASFDIVAVVTRPDEPVGREQTLTPPAVKSAAIELGLRVQQPESLKDETWAQSYAKLKLDVAVVVAYGKLIPQAILDVPKHQTLNVHPSLLPKYRGPSPIQAAITNGDPETGITIMLLDAEMDHGPLLAQKIVKMTGTETAPELEARLADVAALMLPETVAKYVAGETVLTDQNHSLATFTKIISREDGRVLWSKTAVEIERLHRAYQPWPGLWTEWEHGGKTMRIKPLEISVEPNISDSPGKVFANLVIACGSGGLKILRIQPEGKKEMSAEEFLRGHRDVIGSIVS</sequence>
<dbReference type="InterPro" id="IPR005794">
    <property type="entry name" value="Fmt"/>
</dbReference>
<dbReference type="EMBL" id="MGEG01000024">
    <property type="protein sequence ID" value="OGL78959.1"/>
    <property type="molecule type" value="Genomic_DNA"/>
</dbReference>
<evidence type="ECO:0000256" key="3">
    <source>
        <dbReference type="ARBA" id="ARBA00022679"/>
    </source>
</evidence>
<accession>A0A1F7UL10</accession>
<keyword evidence="3 5" id="KW-0808">Transferase</keyword>
<gene>
    <name evidence="5" type="primary">fmt</name>
    <name evidence="8" type="ORF">A3F28_01510</name>
</gene>
<evidence type="ECO:0000259" key="6">
    <source>
        <dbReference type="Pfam" id="PF00551"/>
    </source>
</evidence>
<organism evidence="8 9">
    <name type="scientific">Candidatus Uhrbacteria bacterium RIFCSPHIGHO2_12_FULL_57_11</name>
    <dbReference type="NCBI Taxonomy" id="1802398"/>
    <lineage>
        <taxon>Bacteria</taxon>
        <taxon>Candidatus Uhriibacteriota</taxon>
    </lineage>
</organism>
<protein>
    <recommendedName>
        <fullName evidence="2 5">Methionyl-tRNA formyltransferase</fullName>
        <ecNumber evidence="2 5">2.1.2.9</ecNumber>
    </recommendedName>
</protein>
<evidence type="ECO:0000313" key="8">
    <source>
        <dbReference type="EMBL" id="OGL78959.1"/>
    </source>
</evidence>
<dbReference type="NCBIfam" id="TIGR00460">
    <property type="entry name" value="fmt"/>
    <property type="match status" value="1"/>
</dbReference>
<evidence type="ECO:0000313" key="9">
    <source>
        <dbReference type="Proteomes" id="UP000176598"/>
    </source>
</evidence>
<dbReference type="InterPro" id="IPR005793">
    <property type="entry name" value="Formyl_trans_C"/>
</dbReference>
<evidence type="ECO:0000256" key="1">
    <source>
        <dbReference type="ARBA" id="ARBA00010699"/>
    </source>
</evidence>
<dbReference type="CDD" id="cd08646">
    <property type="entry name" value="FMT_core_Met-tRNA-FMT_N"/>
    <property type="match status" value="1"/>
</dbReference>
<dbReference type="AlphaFoldDB" id="A0A1F7UL10"/>
<comment type="function">
    <text evidence="5">Attaches a formyl group to the free amino group of methionyl-tRNA(fMet). The formyl group appears to play a dual role in the initiator identity of N-formylmethionyl-tRNA by promoting its recognition by IF2 and preventing the misappropriation of this tRNA by the elongation apparatus.</text>
</comment>
<dbReference type="Pfam" id="PF00551">
    <property type="entry name" value="Formyl_trans_N"/>
    <property type="match status" value="1"/>
</dbReference>
<feature type="binding site" evidence="5">
    <location>
        <begin position="116"/>
        <end position="119"/>
    </location>
    <ligand>
        <name>(6S)-5,6,7,8-tetrahydrofolate</name>
        <dbReference type="ChEBI" id="CHEBI:57453"/>
    </ligand>
</feature>
<evidence type="ECO:0000256" key="4">
    <source>
        <dbReference type="ARBA" id="ARBA00022917"/>
    </source>
</evidence>
<dbReference type="PANTHER" id="PTHR11138">
    <property type="entry name" value="METHIONYL-TRNA FORMYLTRANSFERASE"/>
    <property type="match status" value="1"/>
</dbReference>
<dbReference type="Proteomes" id="UP000176598">
    <property type="component" value="Unassembled WGS sequence"/>
</dbReference>
<keyword evidence="4 5" id="KW-0648">Protein biosynthesis</keyword>
<name>A0A1F7UL10_9BACT</name>
<comment type="similarity">
    <text evidence="1 5">Belongs to the Fmt family.</text>
</comment>
<dbReference type="GO" id="GO:0005829">
    <property type="term" value="C:cytosol"/>
    <property type="evidence" value="ECO:0007669"/>
    <property type="project" value="TreeGrafter"/>
</dbReference>
<comment type="caution">
    <text evidence="8">The sequence shown here is derived from an EMBL/GenBank/DDBJ whole genome shotgun (WGS) entry which is preliminary data.</text>
</comment>
<evidence type="ECO:0000256" key="5">
    <source>
        <dbReference type="HAMAP-Rule" id="MF_00182"/>
    </source>
</evidence>
<feature type="domain" description="Formyl transferase C-terminal" evidence="7">
    <location>
        <begin position="211"/>
        <end position="307"/>
    </location>
</feature>
<dbReference type="Pfam" id="PF02911">
    <property type="entry name" value="Formyl_trans_C"/>
    <property type="match status" value="1"/>
</dbReference>
<dbReference type="SUPFAM" id="SSF53328">
    <property type="entry name" value="Formyltransferase"/>
    <property type="match status" value="1"/>
</dbReference>
<dbReference type="SUPFAM" id="SSF50486">
    <property type="entry name" value="FMT C-terminal domain-like"/>
    <property type="match status" value="1"/>
</dbReference>
<dbReference type="Gene3D" id="3.40.50.12230">
    <property type="match status" value="1"/>
</dbReference>
<evidence type="ECO:0000256" key="2">
    <source>
        <dbReference type="ARBA" id="ARBA00012261"/>
    </source>
</evidence>
<dbReference type="HAMAP" id="MF_00182">
    <property type="entry name" value="Formyl_trans"/>
    <property type="match status" value="1"/>
</dbReference>
<comment type="catalytic activity">
    <reaction evidence="5">
        <text>L-methionyl-tRNA(fMet) + (6R)-10-formyltetrahydrofolate = N-formyl-L-methionyl-tRNA(fMet) + (6S)-5,6,7,8-tetrahydrofolate + H(+)</text>
        <dbReference type="Rhea" id="RHEA:24380"/>
        <dbReference type="Rhea" id="RHEA-COMP:9952"/>
        <dbReference type="Rhea" id="RHEA-COMP:9953"/>
        <dbReference type="ChEBI" id="CHEBI:15378"/>
        <dbReference type="ChEBI" id="CHEBI:57453"/>
        <dbReference type="ChEBI" id="CHEBI:78530"/>
        <dbReference type="ChEBI" id="CHEBI:78844"/>
        <dbReference type="ChEBI" id="CHEBI:195366"/>
        <dbReference type="EC" id="2.1.2.9"/>
    </reaction>
</comment>
<dbReference type="InterPro" id="IPR002376">
    <property type="entry name" value="Formyl_transf_N"/>
</dbReference>
<dbReference type="EC" id="2.1.2.9" evidence="2 5"/>
<dbReference type="InterPro" id="IPR011034">
    <property type="entry name" value="Formyl_transferase-like_C_sf"/>
</dbReference>
<dbReference type="CDD" id="cd08704">
    <property type="entry name" value="Met_tRNA_FMT_C"/>
    <property type="match status" value="1"/>
</dbReference>